<protein>
    <recommendedName>
        <fullName evidence="2">cysteine-S-conjugate beta-lyase</fullName>
        <ecNumber evidence="2">4.4.1.13</ecNumber>
    </recommendedName>
</protein>
<evidence type="ECO:0000256" key="5">
    <source>
        <dbReference type="ARBA" id="ARBA00037974"/>
    </source>
</evidence>
<dbReference type="InterPro" id="IPR015422">
    <property type="entry name" value="PyrdxlP-dep_Trfase_small"/>
</dbReference>
<dbReference type="CDD" id="cd00609">
    <property type="entry name" value="AAT_like"/>
    <property type="match status" value="1"/>
</dbReference>
<dbReference type="EC" id="4.4.1.13" evidence="2"/>
<keyword evidence="4" id="KW-0456">Lyase</keyword>
<organism evidence="7 8">
    <name type="scientific">Clostridium boliviensis</name>
    <dbReference type="NCBI Taxonomy" id="318465"/>
    <lineage>
        <taxon>Bacteria</taxon>
        <taxon>Bacillati</taxon>
        <taxon>Bacillota</taxon>
        <taxon>Clostridia</taxon>
        <taxon>Eubacteriales</taxon>
        <taxon>Clostridiaceae</taxon>
        <taxon>Clostridium</taxon>
    </lineage>
</organism>
<sequence length="404" mass="45988">MKYDFTTIMDRRGKDAIAVDGLGTLPGFTPDLPKEGFDTIPMWVADMNFPTVPTICEAITERVQHPAFGYFSPSEEYYKSIIRWQEERNGVTGLTKECIGYENGVLGGVISVLNAFSAPGDTVLLHSPTYIGFTMSLENNGRKIIHSPLKLDEDGVWRMDYEDMDKKIKAHKIHTAIFCNPHNPCGRVWEKWEIEKAMEVYKNNDCIVISDEIWSDLILDGNKHTPVQSVSEDARKRTVALYAPSKTFNLAGLIGSYHIIYDPYLRDRVRAQSSKSHYNDMNVLSMHALIGAYKPEGAKWVDQLCEVITNNVNYAYDYITQHFKGVKLSKPQGTYMLFMDCTDWCKENGKTIDELEKSGWDVGVAWQDGRMFHGPCSIRLNLALPFSRAEEAMKRLDQYVFNAK</sequence>
<dbReference type="SUPFAM" id="SSF53383">
    <property type="entry name" value="PLP-dependent transferases"/>
    <property type="match status" value="1"/>
</dbReference>
<keyword evidence="8" id="KW-1185">Reference proteome</keyword>
<dbReference type="InterPro" id="IPR015421">
    <property type="entry name" value="PyrdxlP-dep_Trfase_major"/>
</dbReference>
<dbReference type="InterPro" id="IPR015424">
    <property type="entry name" value="PyrdxlP-dep_Trfase"/>
</dbReference>
<proteinExistence type="inferred from homology"/>
<name>A0ABU4GEN3_9CLOT</name>
<reference evidence="7 8" key="1">
    <citation type="submission" date="2023-10" db="EMBL/GenBank/DDBJ databases">
        <title>A novel Glycoside Hydrolase 43-Like Enzyme from Clostrdium boliviensis is an Endo-xylanase, and a Candidate for Xylooligosaccharides Production from Different Xylan Substrates.</title>
        <authorList>
            <person name="Alvarez M.T."/>
            <person name="Rocabado-Villegas L.R."/>
            <person name="Salas-Veizaga D.M."/>
            <person name="Linares-Pasten J.A."/>
            <person name="Gudmundsdottir E.E."/>
            <person name="Hreggvidsson G.O."/>
            <person name="Adlercreutz P."/>
            <person name="Nordberg Karlsson E."/>
        </authorList>
    </citation>
    <scope>NUCLEOTIDE SEQUENCE [LARGE SCALE GENOMIC DNA]</scope>
    <source>
        <strain evidence="7 8">E-1</strain>
    </source>
</reference>
<keyword evidence="7" id="KW-0808">Transferase</keyword>
<comment type="similarity">
    <text evidence="5">Belongs to the class-II pyridoxal-phosphate-dependent aminotransferase family. MalY/PatB cystathionine beta-lyase subfamily.</text>
</comment>
<dbReference type="Pfam" id="PF00155">
    <property type="entry name" value="Aminotran_1_2"/>
    <property type="match status" value="1"/>
</dbReference>
<evidence type="ECO:0000313" key="8">
    <source>
        <dbReference type="Proteomes" id="UP001276854"/>
    </source>
</evidence>
<dbReference type="Gene3D" id="3.90.1150.10">
    <property type="entry name" value="Aspartate Aminotransferase, domain 1"/>
    <property type="match status" value="1"/>
</dbReference>
<evidence type="ECO:0000256" key="4">
    <source>
        <dbReference type="ARBA" id="ARBA00023239"/>
    </source>
</evidence>
<accession>A0ABU4GEN3</accession>
<evidence type="ECO:0000313" key="7">
    <source>
        <dbReference type="EMBL" id="MDW2796083.1"/>
    </source>
</evidence>
<dbReference type="EMBL" id="JAWONS010000011">
    <property type="protein sequence ID" value="MDW2796083.1"/>
    <property type="molecule type" value="Genomic_DNA"/>
</dbReference>
<dbReference type="PANTHER" id="PTHR43525:SF1">
    <property type="entry name" value="PROTEIN MALY"/>
    <property type="match status" value="1"/>
</dbReference>
<evidence type="ECO:0000256" key="1">
    <source>
        <dbReference type="ARBA" id="ARBA00001933"/>
    </source>
</evidence>
<keyword evidence="3" id="KW-0663">Pyridoxal phosphate</keyword>
<comment type="caution">
    <text evidence="7">The sequence shown here is derived from an EMBL/GenBank/DDBJ whole genome shotgun (WGS) entry which is preliminary data.</text>
</comment>
<dbReference type="RefSeq" id="WP_318062360.1">
    <property type="nucleotide sequence ID" value="NZ_JAWONS010000011.1"/>
</dbReference>
<comment type="cofactor">
    <cofactor evidence="1">
        <name>pyridoxal 5'-phosphate</name>
        <dbReference type="ChEBI" id="CHEBI:597326"/>
    </cofactor>
</comment>
<dbReference type="Proteomes" id="UP001276854">
    <property type="component" value="Unassembled WGS sequence"/>
</dbReference>
<gene>
    <name evidence="7" type="ORF">RZO55_00590</name>
</gene>
<keyword evidence="7" id="KW-0032">Aminotransferase</keyword>
<dbReference type="Gene3D" id="3.40.640.10">
    <property type="entry name" value="Type I PLP-dependent aspartate aminotransferase-like (Major domain)"/>
    <property type="match status" value="1"/>
</dbReference>
<dbReference type="GO" id="GO:0008483">
    <property type="term" value="F:transaminase activity"/>
    <property type="evidence" value="ECO:0007669"/>
    <property type="project" value="UniProtKB-KW"/>
</dbReference>
<dbReference type="InterPro" id="IPR004839">
    <property type="entry name" value="Aminotransferase_I/II_large"/>
</dbReference>
<evidence type="ECO:0000256" key="3">
    <source>
        <dbReference type="ARBA" id="ARBA00022898"/>
    </source>
</evidence>
<feature type="domain" description="Aminotransferase class I/classII large" evidence="6">
    <location>
        <begin position="48"/>
        <end position="396"/>
    </location>
</feature>
<dbReference type="InterPro" id="IPR051798">
    <property type="entry name" value="Class-II_PLP-Dep_Aminotrans"/>
</dbReference>
<evidence type="ECO:0000259" key="6">
    <source>
        <dbReference type="Pfam" id="PF00155"/>
    </source>
</evidence>
<evidence type="ECO:0000256" key="2">
    <source>
        <dbReference type="ARBA" id="ARBA00012224"/>
    </source>
</evidence>
<dbReference type="PANTHER" id="PTHR43525">
    <property type="entry name" value="PROTEIN MALY"/>
    <property type="match status" value="1"/>
</dbReference>